<dbReference type="InterPro" id="IPR052899">
    <property type="entry name" value="Class-I_DAHP_synthase"/>
</dbReference>
<evidence type="ECO:0000259" key="2">
    <source>
        <dbReference type="Pfam" id="PF00793"/>
    </source>
</evidence>
<dbReference type="InterPro" id="IPR006218">
    <property type="entry name" value="DAHP1/KDSA"/>
</dbReference>
<dbReference type="GO" id="GO:0016740">
    <property type="term" value="F:transferase activity"/>
    <property type="evidence" value="ECO:0007669"/>
    <property type="project" value="UniProtKB-KW"/>
</dbReference>
<dbReference type="Gene3D" id="3.20.20.70">
    <property type="entry name" value="Aldolase class I"/>
    <property type="match status" value="1"/>
</dbReference>
<dbReference type="GO" id="GO:0009073">
    <property type="term" value="P:aromatic amino acid family biosynthetic process"/>
    <property type="evidence" value="ECO:0007669"/>
    <property type="project" value="InterPro"/>
</dbReference>
<dbReference type="GO" id="GO:0016832">
    <property type="term" value="F:aldehyde-lyase activity"/>
    <property type="evidence" value="ECO:0007669"/>
    <property type="project" value="InterPro"/>
</dbReference>
<dbReference type="PANTHER" id="PTHR43018:SF1">
    <property type="entry name" value="PROTEIN AROA(G)"/>
    <property type="match status" value="1"/>
</dbReference>
<dbReference type="NCBIfam" id="NF006421">
    <property type="entry name" value="PRK08673.1"/>
    <property type="match status" value="1"/>
</dbReference>
<dbReference type="Gene3D" id="3.30.70.1140">
    <property type="entry name" value="Phospho-2-dehydro-3-deoxyheptonate aldolase, domain 1"/>
    <property type="match status" value="1"/>
</dbReference>
<dbReference type="Pfam" id="PF18152">
    <property type="entry name" value="DAHP_snth_FXD"/>
    <property type="match status" value="1"/>
</dbReference>
<evidence type="ECO:0000256" key="1">
    <source>
        <dbReference type="ARBA" id="ARBA00022679"/>
    </source>
</evidence>
<dbReference type="PANTHER" id="PTHR43018">
    <property type="entry name" value="PHOSPHO-2-DEHYDRO-3-DEOXYHEPTONATE ALDOLASE"/>
    <property type="match status" value="1"/>
</dbReference>
<dbReference type="SUPFAM" id="SSF51569">
    <property type="entry name" value="Aldolase"/>
    <property type="match status" value="1"/>
</dbReference>
<dbReference type="STRING" id="1817867.A3F83_05705"/>
<dbReference type="AlphaFoldDB" id="A0A1F5YKU0"/>
<organism evidence="4 5">
    <name type="scientific">Candidatus Glassbacteria bacterium RIFCSPLOWO2_12_FULL_58_11</name>
    <dbReference type="NCBI Taxonomy" id="1817867"/>
    <lineage>
        <taxon>Bacteria</taxon>
        <taxon>Candidatus Glassiibacteriota</taxon>
    </lineage>
</organism>
<dbReference type="InterPro" id="IPR013785">
    <property type="entry name" value="Aldolase_TIM"/>
</dbReference>
<feature type="domain" description="DAHP synthase ferredoxin-like" evidence="3">
    <location>
        <begin position="1"/>
        <end position="67"/>
    </location>
</feature>
<dbReference type="EMBL" id="MFIX01000239">
    <property type="protein sequence ID" value="OGG00829.1"/>
    <property type="molecule type" value="Genomic_DNA"/>
</dbReference>
<accession>A0A1F5YKU0</accession>
<comment type="caution">
    <text evidence="4">The sequence shown here is derived from an EMBL/GenBank/DDBJ whole genome shotgun (WGS) entry which is preliminary data.</text>
</comment>
<feature type="domain" description="DAHP synthetase I/KDSA" evidence="2">
    <location>
        <begin position="87"/>
        <end position="324"/>
    </location>
</feature>
<dbReference type="InterPro" id="IPR006268">
    <property type="entry name" value="DAHP_syn_2"/>
</dbReference>
<dbReference type="NCBIfam" id="TIGR01361">
    <property type="entry name" value="DAHP_synth_Bsub"/>
    <property type="match status" value="1"/>
</dbReference>
<dbReference type="NCBIfam" id="NF009239">
    <property type="entry name" value="PRK12595.1"/>
    <property type="match status" value="1"/>
</dbReference>
<dbReference type="Pfam" id="PF00793">
    <property type="entry name" value="DAHP_synth_1"/>
    <property type="match status" value="1"/>
</dbReference>
<reference evidence="4 5" key="1">
    <citation type="journal article" date="2016" name="Nat. Commun.">
        <title>Thousands of microbial genomes shed light on interconnected biogeochemical processes in an aquifer system.</title>
        <authorList>
            <person name="Anantharaman K."/>
            <person name="Brown C.T."/>
            <person name="Hug L.A."/>
            <person name="Sharon I."/>
            <person name="Castelle C.J."/>
            <person name="Probst A.J."/>
            <person name="Thomas B.C."/>
            <person name="Singh A."/>
            <person name="Wilkins M.J."/>
            <person name="Karaoz U."/>
            <person name="Brodie E.L."/>
            <person name="Williams K.H."/>
            <person name="Hubbard S.S."/>
            <person name="Banfield J.F."/>
        </authorList>
    </citation>
    <scope>NUCLEOTIDE SEQUENCE [LARGE SCALE GENOMIC DNA]</scope>
</reference>
<evidence type="ECO:0000313" key="4">
    <source>
        <dbReference type="EMBL" id="OGG00829.1"/>
    </source>
</evidence>
<evidence type="ECO:0000259" key="3">
    <source>
        <dbReference type="Pfam" id="PF18152"/>
    </source>
</evidence>
<proteinExistence type="predicted"/>
<name>A0A1F5YKU0_9BACT</name>
<keyword evidence="1" id="KW-0808">Transferase</keyword>
<evidence type="ECO:0000313" key="5">
    <source>
        <dbReference type="Proteomes" id="UP000179129"/>
    </source>
</evidence>
<dbReference type="InterPro" id="IPR041071">
    <property type="entry name" value="DAHP_snth_FXD"/>
</dbReference>
<sequence>MLIVMQKSATEEQIAAVAEQIISLGMRAEVLPGSLRTAIGVMGNTGYVDADQVLLMPGVKEIIHVSKPYKLVSREWRPEDTVVRVGRTEIGGDRPFAVIAGPCSVESEEQALSCAREVKRLGAALFRGGIFKPRTTPYAFRGLGEAGAGILNQVRGSVGLPVVTEVMHVSNLDLVASCADMLQIGTRNMQNCDLLLEAAKTGMPILLKRGMSALLEEFLLAAEYILDAGNGNVVLCERGIRTFETSTRNTLDLNSVALARELSHLPVIVDPSHGTGRASLVKPLSLAARAAGAVGVMVEVHPEPQKALSDGQQSLDFAGFAELAAALSL</sequence>
<gene>
    <name evidence="4" type="ORF">A3F83_05705</name>
</gene>
<dbReference type="Proteomes" id="UP000179129">
    <property type="component" value="Unassembled WGS sequence"/>
</dbReference>
<protein>
    <submittedName>
        <fullName evidence="4">3-deoxy-7-phosphoheptulonate synthase</fullName>
    </submittedName>
</protein>